<dbReference type="PANTHER" id="PTHR12864">
    <property type="entry name" value="RAN BINDING PROTEIN 9-RELATED"/>
    <property type="match status" value="1"/>
</dbReference>
<dbReference type="PROSITE" id="PS50188">
    <property type="entry name" value="B302_SPRY"/>
    <property type="match status" value="1"/>
</dbReference>
<dbReference type="InterPro" id="IPR006595">
    <property type="entry name" value="CTLH_C"/>
</dbReference>
<dbReference type="Pfam" id="PF10607">
    <property type="entry name" value="CTLH"/>
    <property type="match status" value="1"/>
</dbReference>
<dbReference type="InterPro" id="IPR001870">
    <property type="entry name" value="B30.2/SPRY"/>
</dbReference>
<dbReference type="Pfam" id="PF00622">
    <property type="entry name" value="SPRY"/>
    <property type="match status" value="1"/>
</dbReference>
<name>A0ABQ7MH64_BRACM</name>
<dbReference type="SMART" id="SM00449">
    <property type="entry name" value="SPRY"/>
    <property type="match status" value="1"/>
</dbReference>
<dbReference type="InterPro" id="IPR044736">
    <property type="entry name" value="Gid1/RanBPM/SPLA_SPRY"/>
</dbReference>
<dbReference type="InterPro" id="IPR013144">
    <property type="entry name" value="CRA_dom"/>
</dbReference>
<dbReference type="CDD" id="cd12885">
    <property type="entry name" value="SPRY_RanBP_like"/>
    <property type="match status" value="1"/>
</dbReference>
<dbReference type="InterPro" id="IPR003877">
    <property type="entry name" value="SPRY_dom"/>
</dbReference>
<dbReference type="Proteomes" id="UP000823674">
    <property type="component" value="Chromosome A05"/>
</dbReference>
<evidence type="ECO:0000259" key="2">
    <source>
        <dbReference type="PROSITE" id="PS50188"/>
    </source>
</evidence>
<dbReference type="PROSITE" id="PS50896">
    <property type="entry name" value="LISH"/>
    <property type="match status" value="1"/>
</dbReference>
<feature type="region of interest" description="Disordered" evidence="1">
    <location>
        <begin position="1"/>
        <end position="23"/>
    </location>
</feature>
<evidence type="ECO:0008006" key="6">
    <source>
        <dbReference type="Google" id="ProtNLM"/>
    </source>
</evidence>
<proteinExistence type="predicted"/>
<evidence type="ECO:0000313" key="4">
    <source>
        <dbReference type="EMBL" id="KAG5397790.1"/>
    </source>
</evidence>
<dbReference type="PROSITE" id="PS50897">
    <property type="entry name" value="CTLH"/>
    <property type="match status" value="1"/>
</dbReference>
<organism evidence="4 5">
    <name type="scientific">Brassica rapa subsp. trilocularis</name>
    <dbReference type="NCBI Taxonomy" id="1813537"/>
    <lineage>
        <taxon>Eukaryota</taxon>
        <taxon>Viridiplantae</taxon>
        <taxon>Streptophyta</taxon>
        <taxon>Embryophyta</taxon>
        <taxon>Tracheophyta</taxon>
        <taxon>Spermatophyta</taxon>
        <taxon>Magnoliopsida</taxon>
        <taxon>eudicotyledons</taxon>
        <taxon>Gunneridae</taxon>
        <taxon>Pentapetalae</taxon>
        <taxon>rosids</taxon>
        <taxon>malvids</taxon>
        <taxon>Brassicales</taxon>
        <taxon>Brassicaceae</taxon>
        <taxon>Brassiceae</taxon>
        <taxon>Brassica</taxon>
    </lineage>
</organism>
<comment type="caution">
    <text evidence="4">The sequence shown here is derived from an EMBL/GenBank/DDBJ whole genome shotgun (WGS) entry which is preliminary data.</text>
</comment>
<accession>A0ABQ7MH64</accession>
<evidence type="ECO:0000259" key="3">
    <source>
        <dbReference type="PROSITE" id="PS50897"/>
    </source>
</evidence>
<dbReference type="InterPro" id="IPR013320">
    <property type="entry name" value="ConA-like_dom_sf"/>
</dbReference>
<dbReference type="SMART" id="SM00757">
    <property type="entry name" value="CRA"/>
    <property type="match status" value="1"/>
</dbReference>
<dbReference type="InterPro" id="IPR050618">
    <property type="entry name" value="Ubq-SigPath_Reg"/>
</dbReference>
<dbReference type="InterPro" id="IPR043136">
    <property type="entry name" value="B30.2/SPRY_sf"/>
</dbReference>
<feature type="domain" description="CTLH" evidence="3">
    <location>
        <begin position="290"/>
        <end position="348"/>
    </location>
</feature>
<dbReference type="SUPFAM" id="SSF49899">
    <property type="entry name" value="Concanavalin A-like lectins/glucanases"/>
    <property type="match status" value="1"/>
</dbReference>
<dbReference type="InterPro" id="IPR006594">
    <property type="entry name" value="LisH"/>
</dbReference>
<dbReference type="InterPro" id="IPR024964">
    <property type="entry name" value="CTLH/CRA"/>
</dbReference>
<reference evidence="4 5" key="1">
    <citation type="submission" date="2021-03" db="EMBL/GenBank/DDBJ databases">
        <authorList>
            <person name="King G.J."/>
            <person name="Bancroft I."/>
            <person name="Baten A."/>
            <person name="Bloomfield J."/>
            <person name="Borpatragohain P."/>
            <person name="He Z."/>
            <person name="Irish N."/>
            <person name="Irwin J."/>
            <person name="Liu K."/>
            <person name="Mauleon R.P."/>
            <person name="Moore J."/>
            <person name="Morris R."/>
            <person name="Ostergaard L."/>
            <person name="Wang B."/>
            <person name="Wells R."/>
        </authorList>
    </citation>
    <scope>NUCLEOTIDE SEQUENCE [LARGE SCALE GENOMIC DNA]</scope>
    <source>
        <strain evidence="4">R-o-18</strain>
        <tissue evidence="4">Leaf</tissue>
    </source>
</reference>
<dbReference type="SMART" id="SM00668">
    <property type="entry name" value="CTLH"/>
    <property type="match status" value="1"/>
</dbReference>
<dbReference type="EMBL" id="JADBGQ010000005">
    <property type="protein sequence ID" value="KAG5397790.1"/>
    <property type="molecule type" value="Genomic_DNA"/>
</dbReference>
<feature type="compositionally biased region" description="Polar residues" evidence="1">
    <location>
        <begin position="1"/>
        <end position="19"/>
    </location>
</feature>
<evidence type="ECO:0000313" key="5">
    <source>
        <dbReference type="Proteomes" id="UP000823674"/>
    </source>
</evidence>
<gene>
    <name evidence="4" type="primary">A05p031260.1_BraROA</name>
    <name evidence="4" type="ORF">IGI04_019604</name>
</gene>
<evidence type="ECO:0000256" key="1">
    <source>
        <dbReference type="SAM" id="MobiDB-lite"/>
    </source>
</evidence>
<keyword evidence="5" id="KW-1185">Reference proteome</keyword>
<dbReference type="Gene3D" id="2.60.120.920">
    <property type="match status" value="1"/>
</dbReference>
<sequence length="459" mass="51090">MTESSSNGRRNGNDETSAAVNRRDPILQFLDKIRLSGDAMEDNEGEESPTELNAINSAGGFVIVSPDKLSVKYTNANLHGYDVGVAQANKPAPFKCLTYYIEIFVKDAGVKGKVAIGFTKDGFIMRRQPGWEVNSCGYHGDDGNIYRGKGTGEAFGPTYTTGDTVGGGINYASQEFFFTKNGALVGKIPKDIKGHLFPTVAVHSQNEEVSVNFGKQKFVFDVKGYETSARNKQQMAIEKIFIPPNIGYGLVKSYLLHYGYEETLNAFNLATKTTVPPILIAQENAIDEDDLHQRKTLRKLVRNGDIDAALANLQDWYPQIVQDDKSVVCFLLHCQRFIEFVRVGKLAEGVKYGRLELAKFVGLPEFQDIIEDCFALLVYPKPVESPVGYFLEDSQRELVADAVNAAILSNKKDGCHLHSHLEMLLRQLTVCCLERRSMNGDQGETFRLHHVLNNNSTRR</sequence>
<protein>
    <recommendedName>
        <fullName evidence="6">B30.2/SPRY domain-containing protein</fullName>
    </recommendedName>
</protein>
<feature type="domain" description="B30.2/SPRY" evidence="2">
    <location>
        <begin position="30"/>
        <end position="218"/>
    </location>
</feature>